<name>A0ACB9ZXM2_CATRO</name>
<organism evidence="1 2">
    <name type="scientific">Catharanthus roseus</name>
    <name type="common">Madagascar periwinkle</name>
    <name type="synonym">Vinca rosea</name>
    <dbReference type="NCBI Taxonomy" id="4058"/>
    <lineage>
        <taxon>Eukaryota</taxon>
        <taxon>Viridiplantae</taxon>
        <taxon>Streptophyta</taxon>
        <taxon>Embryophyta</taxon>
        <taxon>Tracheophyta</taxon>
        <taxon>Spermatophyta</taxon>
        <taxon>Magnoliopsida</taxon>
        <taxon>eudicotyledons</taxon>
        <taxon>Gunneridae</taxon>
        <taxon>Pentapetalae</taxon>
        <taxon>asterids</taxon>
        <taxon>lamiids</taxon>
        <taxon>Gentianales</taxon>
        <taxon>Apocynaceae</taxon>
        <taxon>Rauvolfioideae</taxon>
        <taxon>Vinceae</taxon>
        <taxon>Catharanthinae</taxon>
        <taxon>Catharanthus</taxon>
    </lineage>
</organism>
<gene>
    <name evidence="1" type="ORF">M9H77_29917</name>
</gene>
<evidence type="ECO:0000313" key="1">
    <source>
        <dbReference type="EMBL" id="KAI5652730.1"/>
    </source>
</evidence>
<protein>
    <submittedName>
        <fullName evidence="1">Uncharacterized protein</fullName>
    </submittedName>
</protein>
<sequence>MKNLSSPSLLLNPKHPKTETPESRQEEEKEGKNQLLLEDQDQLDQEDEDDKPRCEWDFNLSTVISSGAIEAVSDTLGAIEFDQSDRLLATGGIARKIRIYSINSLLPNEGQLENSYDVVSLLNHNNASEFYLCTPAKLSSLRWKPGSGGGILGSGDYDGVVMEYDLERRVPVFERDEHGGRRVWSMDYSCLDPVIGASGSDDGTMQIWDPRCDGGKCLAKVQPSVSRSPVCCVEFNPFSGAIVAVGCADSKVYGYDVRNLLEPLFILEGHEKAVTYIRFLNNHMIVTSAIDGSLKTWRTEERSLIKTFKGHVNSRRFVGLSVWRGGGLLSCGSEDNQVIVYDQRWGKPVWVHEFEPVAAPPPGGCGNGFVSSVCWRQVGEDRCTLVAGGSNGVLKVFSGRRRRR</sequence>
<keyword evidence="2" id="KW-1185">Reference proteome</keyword>
<evidence type="ECO:0000313" key="2">
    <source>
        <dbReference type="Proteomes" id="UP001060085"/>
    </source>
</evidence>
<proteinExistence type="predicted"/>
<comment type="caution">
    <text evidence="1">The sequence shown here is derived from an EMBL/GenBank/DDBJ whole genome shotgun (WGS) entry which is preliminary data.</text>
</comment>
<accession>A0ACB9ZXM2</accession>
<dbReference type="Proteomes" id="UP001060085">
    <property type="component" value="Linkage Group LG07"/>
</dbReference>
<reference evidence="2" key="1">
    <citation type="journal article" date="2023" name="Nat. Plants">
        <title>Single-cell RNA sequencing provides a high-resolution roadmap for understanding the multicellular compartmentation of specialized metabolism.</title>
        <authorList>
            <person name="Sun S."/>
            <person name="Shen X."/>
            <person name="Li Y."/>
            <person name="Li Y."/>
            <person name="Wang S."/>
            <person name="Li R."/>
            <person name="Zhang H."/>
            <person name="Shen G."/>
            <person name="Guo B."/>
            <person name="Wei J."/>
            <person name="Xu J."/>
            <person name="St-Pierre B."/>
            <person name="Chen S."/>
            <person name="Sun C."/>
        </authorList>
    </citation>
    <scope>NUCLEOTIDE SEQUENCE [LARGE SCALE GENOMIC DNA]</scope>
</reference>
<dbReference type="EMBL" id="CM044707">
    <property type="protein sequence ID" value="KAI5652730.1"/>
    <property type="molecule type" value="Genomic_DNA"/>
</dbReference>